<protein>
    <submittedName>
        <fullName evidence="3">General stress protein</fullName>
    </submittedName>
</protein>
<organism evidence="3 4">
    <name type="scientific">Sporosarcina oncorhynchi</name>
    <dbReference type="NCBI Taxonomy" id="3056444"/>
    <lineage>
        <taxon>Bacteria</taxon>
        <taxon>Bacillati</taxon>
        <taxon>Bacillota</taxon>
        <taxon>Bacilli</taxon>
        <taxon>Bacillales</taxon>
        <taxon>Caryophanaceae</taxon>
        <taxon>Sporosarcina</taxon>
    </lineage>
</organism>
<keyword evidence="4" id="KW-1185">Reference proteome</keyword>
<dbReference type="EMBL" id="CP129118">
    <property type="protein sequence ID" value="WOV88224.1"/>
    <property type="molecule type" value="Genomic_DNA"/>
</dbReference>
<sequence length="324" mass="37306">MIQRTYVGLFDTEQSLIGAIEELEHKGIAPENMYIIAKSEEDVEILRRRTYSEIQSAPSNWIDRFIGYISGENHIRSMLVDVGFDESDIRRYEAEIQQGKSLLYVEGELEKTAYEINADRGRPETNPFGHTASEAERLNEEKDHSPTGIANDGLPRNEYRDSVMKQEGNSYNTPQDRRSLGRVGAEALYDKTDYAPNSDQRPRPSLVRGTPKRERKHLHSLSRQERRTDFTDVQKEFPTPSEQSRTSLPHPNNITESQIDRQDGLAEMTDSTDLHTTQVPSEKVLEFKDINQPKEPIIIDLRGIKKTKDEANLWLIQDEDDFRD</sequence>
<dbReference type="Pfam" id="PF11181">
    <property type="entry name" value="YflT"/>
    <property type="match status" value="1"/>
</dbReference>
<gene>
    <name evidence="3" type="ORF">QWT69_03615</name>
</gene>
<feature type="compositionally biased region" description="Polar residues" evidence="1">
    <location>
        <begin position="240"/>
        <end position="256"/>
    </location>
</feature>
<feature type="compositionally biased region" description="Basic and acidic residues" evidence="1">
    <location>
        <begin position="222"/>
        <end position="235"/>
    </location>
</feature>
<evidence type="ECO:0000313" key="3">
    <source>
        <dbReference type="EMBL" id="WOV88224.1"/>
    </source>
</evidence>
<evidence type="ECO:0000313" key="4">
    <source>
        <dbReference type="Proteomes" id="UP001303902"/>
    </source>
</evidence>
<dbReference type="InterPro" id="IPR025889">
    <property type="entry name" value="GSP17M-like_dom"/>
</dbReference>
<feature type="domain" description="General stress protein 17M-like" evidence="2">
    <location>
        <begin position="7"/>
        <end position="99"/>
    </location>
</feature>
<evidence type="ECO:0000259" key="2">
    <source>
        <dbReference type="Pfam" id="PF11181"/>
    </source>
</evidence>
<name>A0ABZ0L6N0_9BACL</name>
<reference evidence="3 4" key="1">
    <citation type="submission" date="2023-06" db="EMBL/GenBank/DDBJ databases">
        <title>Sporosarcina sp. nov., isolated from Korean tranditional fermented seafood 'Jeotgal'.</title>
        <authorList>
            <person name="Yang A.I."/>
            <person name="Shin N.-R."/>
        </authorList>
    </citation>
    <scope>NUCLEOTIDE SEQUENCE [LARGE SCALE GENOMIC DNA]</scope>
    <source>
        <strain evidence="3 4">T2O-4</strain>
    </source>
</reference>
<feature type="compositionally biased region" description="Basic and acidic residues" evidence="1">
    <location>
        <begin position="135"/>
        <end position="145"/>
    </location>
</feature>
<feature type="region of interest" description="Disordered" evidence="1">
    <location>
        <begin position="190"/>
        <end position="256"/>
    </location>
</feature>
<proteinExistence type="predicted"/>
<evidence type="ECO:0000256" key="1">
    <source>
        <dbReference type="SAM" id="MobiDB-lite"/>
    </source>
</evidence>
<dbReference type="Proteomes" id="UP001303902">
    <property type="component" value="Chromosome"/>
</dbReference>
<accession>A0ABZ0L6N0</accession>
<dbReference type="RefSeq" id="WP_317969053.1">
    <property type="nucleotide sequence ID" value="NZ_CP129118.1"/>
</dbReference>
<feature type="region of interest" description="Disordered" evidence="1">
    <location>
        <begin position="135"/>
        <end position="157"/>
    </location>
</feature>